<accession>X1V1V0</accession>
<sequence length="40" mass="4672">MIKSVIRADNGLVAVFDENDEQIAEYQGEYEEVREKVLRD</sequence>
<comment type="caution">
    <text evidence="1">The sequence shown here is derived from an EMBL/GenBank/DDBJ whole genome shotgun (WGS) entry which is preliminary data.</text>
</comment>
<dbReference type="AlphaFoldDB" id="X1V1V0"/>
<name>X1V1V0_9ZZZZ</name>
<protein>
    <submittedName>
        <fullName evidence="1">Uncharacterized protein</fullName>
    </submittedName>
</protein>
<evidence type="ECO:0000313" key="1">
    <source>
        <dbReference type="EMBL" id="GAJ09802.1"/>
    </source>
</evidence>
<gene>
    <name evidence="1" type="ORF">S12H4_43682</name>
</gene>
<feature type="non-terminal residue" evidence="1">
    <location>
        <position position="40"/>
    </location>
</feature>
<reference evidence="1" key="1">
    <citation type="journal article" date="2014" name="Front. Microbiol.">
        <title>High frequency of phylogenetically diverse reductive dehalogenase-homologous genes in deep subseafloor sedimentary metagenomes.</title>
        <authorList>
            <person name="Kawai M."/>
            <person name="Futagami T."/>
            <person name="Toyoda A."/>
            <person name="Takaki Y."/>
            <person name="Nishi S."/>
            <person name="Hori S."/>
            <person name="Arai W."/>
            <person name="Tsubouchi T."/>
            <person name="Morono Y."/>
            <person name="Uchiyama I."/>
            <person name="Ito T."/>
            <person name="Fujiyama A."/>
            <person name="Inagaki F."/>
            <person name="Takami H."/>
        </authorList>
    </citation>
    <scope>NUCLEOTIDE SEQUENCE</scope>
    <source>
        <strain evidence="1">Expedition CK06-06</strain>
    </source>
</reference>
<dbReference type="EMBL" id="BARW01026833">
    <property type="protein sequence ID" value="GAJ09802.1"/>
    <property type="molecule type" value="Genomic_DNA"/>
</dbReference>
<organism evidence="1">
    <name type="scientific">marine sediment metagenome</name>
    <dbReference type="NCBI Taxonomy" id="412755"/>
    <lineage>
        <taxon>unclassified sequences</taxon>
        <taxon>metagenomes</taxon>
        <taxon>ecological metagenomes</taxon>
    </lineage>
</organism>
<proteinExistence type="predicted"/>